<evidence type="ECO:0000313" key="2">
    <source>
        <dbReference type="EMBL" id="RGD73608.1"/>
    </source>
</evidence>
<comment type="caution">
    <text evidence="2">The sequence shown here is derived from an EMBL/GenBank/DDBJ whole genome shotgun (WGS) entry which is preliminary data.</text>
</comment>
<dbReference type="RefSeq" id="WP_117532583.1">
    <property type="nucleotide sequence ID" value="NZ_QUSM01000005.1"/>
</dbReference>
<dbReference type="EMBL" id="QUSM01000005">
    <property type="protein sequence ID" value="RGD73608.1"/>
    <property type="molecule type" value="Genomic_DNA"/>
</dbReference>
<reference evidence="2 3" key="1">
    <citation type="submission" date="2018-08" db="EMBL/GenBank/DDBJ databases">
        <title>A genome reference for cultivated species of the human gut microbiota.</title>
        <authorList>
            <person name="Zou Y."/>
            <person name="Xue W."/>
            <person name="Luo G."/>
        </authorList>
    </citation>
    <scope>NUCLEOTIDE SEQUENCE [LARGE SCALE GENOMIC DNA]</scope>
    <source>
        <strain evidence="2 3">AM25-6</strain>
    </source>
</reference>
<proteinExistence type="predicted"/>
<keyword evidence="1" id="KW-0472">Membrane</keyword>
<feature type="transmembrane region" description="Helical" evidence="1">
    <location>
        <begin position="74"/>
        <end position="95"/>
    </location>
</feature>
<gene>
    <name evidence="2" type="ORF">DW687_09665</name>
</gene>
<evidence type="ECO:0000313" key="3">
    <source>
        <dbReference type="Proteomes" id="UP000261212"/>
    </source>
</evidence>
<accession>A0A3E3DY35</accession>
<dbReference type="AlphaFoldDB" id="A0A3E3DY35"/>
<protein>
    <submittedName>
        <fullName evidence="2">Uncharacterized protein</fullName>
    </submittedName>
</protein>
<keyword evidence="1" id="KW-1133">Transmembrane helix</keyword>
<dbReference type="Proteomes" id="UP000261212">
    <property type="component" value="Unassembled WGS sequence"/>
</dbReference>
<feature type="transmembrane region" description="Helical" evidence="1">
    <location>
        <begin position="48"/>
        <end position="68"/>
    </location>
</feature>
<keyword evidence="1" id="KW-0812">Transmembrane</keyword>
<sequence length="175" mass="20757">MITDMILYVILTLITIYIRQKLINESLKPYGELEFKINKLNHDAKKELWLIILTLIGSLFCVFIISFYNNNELIPSWLFSFLCAVISGIYISSILQNKYLNIGLYKSGIILKSQIIKYKWINYYSISTSDDDYYTIYLYDRNNKKININEPIKIKNIDFENIKEVFLKHDIKNNN</sequence>
<organism evidence="2 3">
    <name type="scientific">Anaerofustis stercorihominis</name>
    <dbReference type="NCBI Taxonomy" id="214853"/>
    <lineage>
        <taxon>Bacteria</taxon>
        <taxon>Bacillati</taxon>
        <taxon>Bacillota</taxon>
        <taxon>Clostridia</taxon>
        <taxon>Eubacteriales</taxon>
        <taxon>Eubacteriaceae</taxon>
        <taxon>Anaerofustis</taxon>
    </lineage>
</organism>
<name>A0A3E3DY35_9FIRM</name>
<evidence type="ECO:0000256" key="1">
    <source>
        <dbReference type="SAM" id="Phobius"/>
    </source>
</evidence>